<evidence type="ECO:0000313" key="10">
    <source>
        <dbReference type="EMBL" id="MEK8132308.1"/>
    </source>
</evidence>
<keyword evidence="3" id="KW-0547">Nucleotide-binding</keyword>
<dbReference type="Gene3D" id="3.40.50.300">
    <property type="entry name" value="P-loop containing nucleotide triphosphate hydrolases"/>
    <property type="match status" value="1"/>
</dbReference>
<comment type="subcellular location">
    <subcellularLocation>
        <location evidence="1">Cell membrane</location>
        <topology evidence="1">Multi-pass membrane protein</topology>
    </subcellularLocation>
</comment>
<keyword evidence="5 7" id="KW-1133">Transmembrane helix</keyword>
<dbReference type="SUPFAM" id="SSF90123">
    <property type="entry name" value="ABC transporter transmembrane region"/>
    <property type="match status" value="1"/>
</dbReference>
<dbReference type="SMART" id="SM00382">
    <property type="entry name" value="AAA"/>
    <property type="match status" value="1"/>
</dbReference>
<feature type="transmembrane region" description="Helical" evidence="7">
    <location>
        <begin position="138"/>
        <end position="154"/>
    </location>
</feature>
<feature type="domain" description="ABC transmembrane type-1" evidence="9">
    <location>
        <begin position="20"/>
        <end position="304"/>
    </location>
</feature>
<dbReference type="PROSITE" id="PS50893">
    <property type="entry name" value="ABC_TRANSPORTER_2"/>
    <property type="match status" value="1"/>
</dbReference>
<dbReference type="InterPro" id="IPR027417">
    <property type="entry name" value="P-loop_NTPase"/>
</dbReference>
<name>A0ABU9DTV2_9BACL</name>
<dbReference type="Pfam" id="PF00664">
    <property type="entry name" value="ABC_membrane"/>
    <property type="match status" value="1"/>
</dbReference>
<evidence type="ECO:0000256" key="7">
    <source>
        <dbReference type="SAM" id="Phobius"/>
    </source>
</evidence>
<evidence type="ECO:0000256" key="5">
    <source>
        <dbReference type="ARBA" id="ARBA00022989"/>
    </source>
</evidence>
<dbReference type="Proteomes" id="UP001469365">
    <property type="component" value="Unassembled WGS sequence"/>
</dbReference>
<dbReference type="InterPro" id="IPR036640">
    <property type="entry name" value="ABC1_TM_sf"/>
</dbReference>
<dbReference type="InterPro" id="IPR039421">
    <property type="entry name" value="Type_1_exporter"/>
</dbReference>
<feature type="transmembrane region" description="Helical" evidence="7">
    <location>
        <begin position="160"/>
        <end position="177"/>
    </location>
</feature>
<protein>
    <submittedName>
        <fullName evidence="10">ABC transporter ATP-binding protein</fullName>
    </submittedName>
</protein>
<evidence type="ECO:0000313" key="11">
    <source>
        <dbReference type="Proteomes" id="UP001469365"/>
    </source>
</evidence>
<dbReference type="Gene3D" id="1.20.1560.10">
    <property type="entry name" value="ABC transporter type 1, transmembrane domain"/>
    <property type="match status" value="1"/>
</dbReference>
<evidence type="ECO:0000256" key="6">
    <source>
        <dbReference type="ARBA" id="ARBA00023136"/>
    </source>
</evidence>
<dbReference type="PANTHER" id="PTHR43394:SF1">
    <property type="entry name" value="ATP-BINDING CASSETTE SUB-FAMILY B MEMBER 10, MITOCHONDRIAL"/>
    <property type="match status" value="1"/>
</dbReference>
<feature type="domain" description="ABC transporter" evidence="8">
    <location>
        <begin position="338"/>
        <end position="573"/>
    </location>
</feature>
<comment type="caution">
    <text evidence="10">The sequence shown here is derived from an EMBL/GenBank/DDBJ whole genome shotgun (WGS) entry which is preliminary data.</text>
</comment>
<dbReference type="InterPro" id="IPR011527">
    <property type="entry name" value="ABC1_TM_dom"/>
</dbReference>
<dbReference type="PROSITE" id="PS50929">
    <property type="entry name" value="ABC_TM1F"/>
    <property type="match status" value="1"/>
</dbReference>
<dbReference type="SUPFAM" id="SSF52540">
    <property type="entry name" value="P-loop containing nucleoside triphosphate hydrolases"/>
    <property type="match status" value="1"/>
</dbReference>
<dbReference type="RefSeq" id="WP_341419436.1">
    <property type="nucleotide sequence ID" value="NZ_JBBPCC010000028.1"/>
</dbReference>
<feature type="transmembrane region" description="Helical" evidence="7">
    <location>
        <begin position="55"/>
        <end position="76"/>
    </location>
</feature>
<dbReference type="GO" id="GO:0005524">
    <property type="term" value="F:ATP binding"/>
    <property type="evidence" value="ECO:0007669"/>
    <property type="project" value="UniProtKB-KW"/>
</dbReference>
<reference evidence="10 11" key="1">
    <citation type="submission" date="2024-04" db="EMBL/GenBank/DDBJ databases">
        <title>draft genome sequnece of Paenibacillus filicis.</title>
        <authorList>
            <person name="Kim D.-U."/>
        </authorList>
    </citation>
    <scope>NUCLEOTIDE SEQUENCE [LARGE SCALE GENOMIC DNA]</scope>
    <source>
        <strain evidence="10 11">KACC14197</strain>
    </source>
</reference>
<dbReference type="Pfam" id="PF00005">
    <property type="entry name" value="ABC_tran"/>
    <property type="match status" value="1"/>
</dbReference>
<keyword evidence="4 10" id="KW-0067">ATP-binding</keyword>
<keyword evidence="6 7" id="KW-0472">Membrane</keyword>
<organism evidence="10 11">
    <name type="scientific">Paenibacillus filicis</name>
    <dbReference type="NCBI Taxonomy" id="669464"/>
    <lineage>
        <taxon>Bacteria</taxon>
        <taxon>Bacillati</taxon>
        <taxon>Bacillota</taxon>
        <taxon>Bacilli</taxon>
        <taxon>Bacillales</taxon>
        <taxon>Paenibacillaceae</taxon>
        <taxon>Paenibacillus</taxon>
    </lineage>
</organism>
<feature type="transmembrane region" description="Helical" evidence="7">
    <location>
        <begin position="238"/>
        <end position="259"/>
    </location>
</feature>
<proteinExistence type="predicted"/>
<gene>
    <name evidence="10" type="ORF">WMW72_30855</name>
</gene>
<dbReference type="InterPro" id="IPR003439">
    <property type="entry name" value="ABC_transporter-like_ATP-bd"/>
</dbReference>
<evidence type="ECO:0000259" key="9">
    <source>
        <dbReference type="PROSITE" id="PS50929"/>
    </source>
</evidence>
<evidence type="ECO:0000256" key="4">
    <source>
        <dbReference type="ARBA" id="ARBA00022840"/>
    </source>
</evidence>
<evidence type="ECO:0000256" key="3">
    <source>
        <dbReference type="ARBA" id="ARBA00022741"/>
    </source>
</evidence>
<dbReference type="PANTHER" id="PTHR43394">
    <property type="entry name" value="ATP-DEPENDENT PERMEASE MDL1, MITOCHONDRIAL"/>
    <property type="match status" value="1"/>
</dbReference>
<dbReference type="EMBL" id="JBBPCC010000028">
    <property type="protein sequence ID" value="MEK8132308.1"/>
    <property type="molecule type" value="Genomic_DNA"/>
</dbReference>
<keyword evidence="2 7" id="KW-0812">Transmembrane</keyword>
<dbReference type="InterPro" id="IPR003593">
    <property type="entry name" value="AAA+_ATPase"/>
</dbReference>
<dbReference type="CDD" id="cd18541">
    <property type="entry name" value="ABC_6TM_TmrB_like"/>
    <property type="match status" value="1"/>
</dbReference>
<accession>A0ABU9DTV2</accession>
<evidence type="ECO:0000256" key="1">
    <source>
        <dbReference type="ARBA" id="ARBA00004651"/>
    </source>
</evidence>
<evidence type="ECO:0000256" key="2">
    <source>
        <dbReference type="ARBA" id="ARBA00022692"/>
    </source>
</evidence>
<feature type="transmembrane region" description="Helical" evidence="7">
    <location>
        <begin position="15"/>
        <end position="35"/>
    </location>
</feature>
<keyword evidence="11" id="KW-1185">Reference proteome</keyword>
<feature type="transmembrane region" description="Helical" evidence="7">
    <location>
        <begin position="265"/>
        <end position="285"/>
    </location>
</feature>
<sequence length="583" mass="64748">MNSGRLLLDYLKSKWPHYGLAVVLIAAANIIQSYYPRLLGDFTDHLQRGELTPPLIASYSLKLLAVGVLFGLLAGIGQYVVMRAGRYFEFVTRRKLFEHFTRLSESFYSKHGVGKMLSYVMNDVTAIRESISMGINQMTNAIILLVAAVIMMAASSIPVYLIAVCVAPLLVIPFLVVRFGPVIRKRSLTVQESLSKMTESAEEQFGGIRVTKKFAVEPIMVRRFGETVDRIRDNQLSLVRVSSLFQALIPFLGALSLVVTLAFGGYLTIAGHITLGNFVALTLYIRMMVNPLQQIGNVINTMQRSRASLERLNDLLSRRPDIRELEEARSVDLDRSAIRISGLTFTYPEAEKPSLRDIHLTVEPGQTIGIIGKTGSGKTTLAKLLLRVYDPPEKTIRIGGVDIRELTLESLRGQIAYVPQEGFLFSTTIRDNIAFYRRDSGLDQVERAAKQAQIYSNILDFPDKFETKLGERGVTLSGGQRQRTSLARGMIKNSPILLLDDSVSAVDAVTEKAIIETIRKERAGRTTILIAHRISALKHADIIVVMDEGRIIQRGTHAQLAAQPGIYAMLHAIQEEGNQYAEG</sequence>
<evidence type="ECO:0000259" key="8">
    <source>
        <dbReference type="PROSITE" id="PS50893"/>
    </source>
</evidence>